<name>A0AC58I327_DANRE</name>
<dbReference type="Proteomes" id="UP000000437">
    <property type="component" value="Chromosome 20"/>
</dbReference>
<reference evidence="2" key="1">
    <citation type="submission" date="2025-08" db="UniProtKB">
        <authorList>
            <consortium name="RefSeq"/>
        </authorList>
    </citation>
    <scope>IDENTIFICATION</scope>
    <source>
        <strain evidence="2">Tuebingen</strain>
        <tissue evidence="2">Fibroblasts and whole tissue</tissue>
    </source>
</reference>
<evidence type="ECO:0000313" key="1">
    <source>
        <dbReference type="Proteomes" id="UP000000437"/>
    </source>
</evidence>
<dbReference type="RefSeq" id="XP_073788614.1">
    <property type="nucleotide sequence ID" value="XM_073932513.1"/>
</dbReference>
<protein>
    <submittedName>
        <fullName evidence="2">Tumor protein D53 isoform X11</fullName>
    </submittedName>
</protein>
<sequence length="159" mass="18278">MEPRQQGLLDKESLKEADEDMVSEVDLNNTYTEEEREEMENELTKLEEEITTLKQVLASKEKRHLELKQKLGITALSELRHNFNKSWNDMQTSTVYKKTSETLSTAGQRTSAAFSNLGTAISRKFGDMSMFGLQALYPRRYVCLFCTAFNEHACHEELA</sequence>
<gene>
    <name evidence="2" type="primary">tpd52l1</name>
    <name evidence="2" type="synonym">zgc:110003</name>
</gene>
<keyword evidence="1" id="KW-1185">Reference proteome</keyword>
<evidence type="ECO:0000313" key="2">
    <source>
        <dbReference type="RefSeq" id="XP_073788614.1"/>
    </source>
</evidence>
<organism evidence="1 2">
    <name type="scientific">Danio rerio</name>
    <name type="common">Zebrafish</name>
    <name type="synonym">Brachydanio rerio</name>
    <dbReference type="NCBI Taxonomy" id="7955"/>
    <lineage>
        <taxon>Eukaryota</taxon>
        <taxon>Metazoa</taxon>
        <taxon>Chordata</taxon>
        <taxon>Craniata</taxon>
        <taxon>Vertebrata</taxon>
        <taxon>Euteleostomi</taxon>
        <taxon>Actinopterygii</taxon>
        <taxon>Neopterygii</taxon>
        <taxon>Teleostei</taxon>
        <taxon>Ostariophysi</taxon>
        <taxon>Cypriniformes</taxon>
        <taxon>Danionidae</taxon>
        <taxon>Danioninae</taxon>
        <taxon>Danio</taxon>
    </lineage>
</organism>
<accession>A0AC58I327</accession>
<proteinExistence type="predicted"/>